<gene>
    <name evidence="1" type="ORF">MNV_50017</name>
</gene>
<evidence type="ECO:0000313" key="1">
    <source>
        <dbReference type="EMBL" id="SNQ61758.1"/>
    </source>
</evidence>
<name>A0A284VRC2_9EURY</name>
<dbReference type="AlphaFoldDB" id="A0A284VRC2"/>
<proteinExistence type="predicted"/>
<reference evidence="2" key="1">
    <citation type="submission" date="2017-06" db="EMBL/GenBank/DDBJ databases">
        <authorList>
            <person name="Cremers G."/>
        </authorList>
    </citation>
    <scope>NUCLEOTIDE SEQUENCE [LARGE SCALE GENOMIC DNA]</scope>
</reference>
<accession>A0A284VRC2</accession>
<dbReference type="EMBL" id="FZMP01000196">
    <property type="protein sequence ID" value="SNQ61758.1"/>
    <property type="molecule type" value="Genomic_DNA"/>
</dbReference>
<keyword evidence="2" id="KW-1185">Reference proteome</keyword>
<sequence>MNESMVQKSHAPTYFLEVFIKITSYKGTKNISHSNTFPMRWKPYGTSG</sequence>
<dbReference type="Proteomes" id="UP000218615">
    <property type="component" value="Unassembled WGS sequence"/>
</dbReference>
<protein>
    <submittedName>
        <fullName evidence="1">Uncharacterized protein</fullName>
    </submittedName>
</protein>
<organism evidence="1 2">
    <name type="scientific">Candidatus Methanoperedens nitratireducens</name>
    <dbReference type="NCBI Taxonomy" id="1392998"/>
    <lineage>
        <taxon>Archaea</taxon>
        <taxon>Methanobacteriati</taxon>
        <taxon>Methanobacteriota</taxon>
        <taxon>Stenosarchaea group</taxon>
        <taxon>Methanomicrobia</taxon>
        <taxon>Methanosarcinales</taxon>
        <taxon>ANME-2 cluster</taxon>
        <taxon>Candidatus Methanoperedentaceae</taxon>
        <taxon>Candidatus Methanoperedens</taxon>
    </lineage>
</organism>
<evidence type="ECO:0000313" key="2">
    <source>
        <dbReference type="Proteomes" id="UP000218615"/>
    </source>
</evidence>